<dbReference type="Gene3D" id="3.40.50.12780">
    <property type="entry name" value="N-terminal domain of ligase-like"/>
    <property type="match status" value="1"/>
</dbReference>
<protein>
    <submittedName>
        <fullName evidence="6">Acetyl-coenzyme A synthetase</fullName>
    </submittedName>
</protein>
<dbReference type="InterPro" id="IPR051087">
    <property type="entry name" value="Mitochondrial_ACSM"/>
</dbReference>
<comment type="similarity">
    <text evidence="1">Belongs to the ATP-dependent AMP-binding enzyme family.</text>
</comment>
<gene>
    <name evidence="6" type="ORF">PCORN_08497</name>
</gene>
<keyword evidence="3" id="KW-0547">Nucleotide-binding</keyword>
<dbReference type="GO" id="GO:0006637">
    <property type="term" value="P:acyl-CoA metabolic process"/>
    <property type="evidence" value="ECO:0007669"/>
    <property type="project" value="TreeGrafter"/>
</dbReference>
<dbReference type="GO" id="GO:0006633">
    <property type="term" value="P:fatty acid biosynthetic process"/>
    <property type="evidence" value="ECO:0007669"/>
    <property type="project" value="TreeGrafter"/>
</dbReference>
<keyword evidence="2" id="KW-0436">Ligase</keyword>
<proteinExistence type="inferred from homology"/>
<evidence type="ECO:0000256" key="3">
    <source>
        <dbReference type="ARBA" id="ARBA00022741"/>
    </source>
</evidence>
<dbReference type="PATRIC" id="fig|1265820.5.peg.1663"/>
<dbReference type="SUPFAM" id="SSF56801">
    <property type="entry name" value="Acetyl-CoA synthetase-like"/>
    <property type="match status" value="1"/>
</dbReference>
<evidence type="ECO:0000313" key="7">
    <source>
        <dbReference type="Proteomes" id="UP000019254"/>
    </source>
</evidence>
<sequence>MKSENLIAPEFYNITDEIAQFDSEKTALIWQNEAGDVKEWSYHHLLEQANGFANVMKDAGIGKGDHVIVMMPRLLETYAVYMGIWLTGAIIIPARSF</sequence>
<dbReference type="InterPro" id="IPR042099">
    <property type="entry name" value="ANL_N_sf"/>
</dbReference>
<keyword evidence="7" id="KW-1185">Reference proteome</keyword>
<dbReference type="STRING" id="1265820.PCORN_08497"/>
<dbReference type="InterPro" id="IPR000873">
    <property type="entry name" value="AMP-dep_synth/lig_dom"/>
</dbReference>
<dbReference type="PANTHER" id="PTHR43605">
    <property type="entry name" value="ACYL-COENZYME A SYNTHETASE"/>
    <property type="match status" value="1"/>
</dbReference>
<evidence type="ECO:0000313" key="6">
    <source>
        <dbReference type="EMBL" id="EUJ30524.1"/>
    </source>
</evidence>
<name>W7BUW8_9LIST</name>
<comment type="caution">
    <text evidence="6">The sequence shown here is derived from an EMBL/GenBank/DDBJ whole genome shotgun (WGS) entry which is preliminary data.</text>
</comment>
<dbReference type="GO" id="GO:0015645">
    <property type="term" value="F:fatty acid ligase activity"/>
    <property type="evidence" value="ECO:0007669"/>
    <property type="project" value="TreeGrafter"/>
</dbReference>
<evidence type="ECO:0000256" key="4">
    <source>
        <dbReference type="ARBA" id="ARBA00022840"/>
    </source>
</evidence>
<keyword evidence="4" id="KW-0067">ATP-binding</keyword>
<feature type="domain" description="AMP-dependent synthetase/ligase" evidence="5">
    <location>
        <begin position="19"/>
        <end position="94"/>
    </location>
</feature>
<reference evidence="6 7" key="1">
    <citation type="journal article" date="2014" name="Int. J. Syst. Evol. Microbiol.">
        <title>Listeria floridensis sp. nov., Listeria aquatica sp. nov., Listeria cornellensis sp. nov., Listeria riparia sp. nov. and Listeria grandensis sp. nov., from agricultural and natural environments.</title>
        <authorList>
            <person name="den Bakker H.C."/>
            <person name="Warchocki S."/>
            <person name="Wright E.M."/>
            <person name="Allred A.F."/>
            <person name="Ahlstrom C."/>
            <person name="Manuel C.S."/>
            <person name="Stasiewicz M.J."/>
            <person name="Burrell A."/>
            <person name="Roof S."/>
            <person name="Strawn L."/>
            <person name="Fortes E.D."/>
            <person name="Nightingale K.K."/>
            <person name="Kephart D."/>
            <person name="Wiedmann M."/>
        </authorList>
    </citation>
    <scope>NUCLEOTIDE SEQUENCE [LARGE SCALE GENOMIC DNA]</scope>
    <source>
        <strain evidence="7">FSL F6-969</strain>
    </source>
</reference>
<organism evidence="6 7">
    <name type="scientific">Listeria cornellensis FSL F6-0969</name>
    <dbReference type="NCBI Taxonomy" id="1265820"/>
    <lineage>
        <taxon>Bacteria</taxon>
        <taxon>Bacillati</taxon>
        <taxon>Bacillota</taxon>
        <taxon>Bacilli</taxon>
        <taxon>Bacillales</taxon>
        <taxon>Listeriaceae</taxon>
        <taxon>Listeria</taxon>
    </lineage>
</organism>
<evidence type="ECO:0000259" key="5">
    <source>
        <dbReference type="Pfam" id="PF00501"/>
    </source>
</evidence>
<dbReference type="GO" id="GO:0005524">
    <property type="term" value="F:ATP binding"/>
    <property type="evidence" value="ECO:0007669"/>
    <property type="project" value="UniProtKB-KW"/>
</dbReference>
<accession>W7BUW8</accession>
<dbReference type="EMBL" id="AODE01000017">
    <property type="protein sequence ID" value="EUJ30524.1"/>
    <property type="molecule type" value="Genomic_DNA"/>
</dbReference>
<dbReference type="Proteomes" id="UP000019254">
    <property type="component" value="Unassembled WGS sequence"/>
</dbReference>
<evidence type="ECO:0000256" key="1">
    <source>
        <dbReference type="ARBA" id="ARBA00006432"/>
    </source>
</evidence>
<dbReference type="GO" id="GO:0004321">
    <property type="term" value="F:fatty-acyl-CoA synthase activity"/>
    <property type="evidence" value="ECO:0007669"/>
    <property type="project" value="TreeGrafter"/>
</dbReference>
<dbReference type="AlphaFoldDB" id="W7BUW8"/>
<dbReference type="PANTHER" id="PTHR43605:SF10">
    <property type="entry name" value="ACYL-COA SYNTHETASE MEDIUM CHAIN FAMILY MEMBER 3"/>
    <property type="match status" value="1"/>
</dbReference>
<dbReference type="Pfam" id="PF00501">
    <property type="entry name" value="AMP-binding"/>
    <property type="match status" value="1"/>
</dbReference>
<evidence type="ECO:0000256" key="2">
    <source>
        <dbReference type="ARBA" id="ARBA00022598"/>
    </source>
</evidence>